<sequence length="55" mass="6526">MKKRVRLQTAPQTNTATNLWLQHLVSRMVVEQLQLPPRLKAKLLYDTLPRQERSE</sequence>
<gene>
    <name evidence="1" type="ORF">NK662_22890</name>
</gene>
<dbReference type="RefSeq" id="WP_254761295.1">
    <property type="nucleotide sequence ID" value="NZ_JANCLT010000027.1"/>
</dbReference>
<accession>A0AA42BSG5</accession>
<name>A0AA42BSG5_9BACI</name>
<dbReference type="Proteomes" id="UP001156102">
    <property type="component" value="Unassembled WGS sequence"/>
</dbReference>
<reference evidence="1" key="1">
    <citation type="submission" date="2022-07" db="EMBL/GenBank/DDBJ databases">
        <authorList>
            <person name="Li W.-J."/>
            <person name="Deng Q.-Q."/>
        </authorList>
    </citation>
    <scope>NUCLEOTIDE SEQUENCE</scope>
    <source>
        <strain evidence="1">SYSU M60031</strain>
    </source>
</reference>
<keyword evidence="2" id="KW-1185">Reference proteome</keyword>
<dbReference type="AlphaFoldDB" id="A0AA42BSG5"/>
<dbReference type="EMBL" id="JANCLT010000027">
    <property type="protein sequence ID" value="MCP8971366.1"/>
    <property type="molecule type" value="Genomic_DNA"/>
</dbReference>
<protein>
    <submittedName>
        <fullName evidence="1">Uncharacterized protein</fullName>
    </submittedName>
</protein>
<proteinExistence type="predicted"/>
<comment type="caution">
    <text evidence="1">The sequence shown here is derived from an EMBL/GenBank/DDBJ whole genome shotgun (WGS) entry which is preliminary data.</text>
</comment>
<organism evidence="1 2">
    <name type="scientific">Ectobacillus ponti</name>
    <dbReference type="NCBI Taxonomy" id="2961894"/>
    <lineage>
        <taxon>Bacteria</taxon>
        <taxon>Bacillati</taxon>
        <taxon>Bacillota</taxon>
        <taxon>Bacilli</taxon>
        <taxon>Bacillales</taxon>
        <taxon>Bacillaceae</taxon>
        <taxon>Ectobacillus</taxon>
    </lineage>
</organism>
<evidence type="ECO:0000313" key="2">
    <source>
        <dbReference type="Proteomes" id="UP001156102"/>
    </source>
</evidence>
<evidence type="ECO:0000313" key="1">
    <source>
        <dbReference type="EMBL" id="MCP8971366.1"/>
    </source>
</evidence>